<protein>
    <submittedName>
        <fullName evidence="2">Uncharacterized protein</fullName>
    </submittedName>
</protein>
<evidence type="ECO:0000313" key="2">
    <source>
        <dbReference type="EMBL" id="PPT93859.1"/>
    </source>
</evidence>
<comment type="caution">
    <text evidence="2">The sequence shown here is derived from an EMBL/GenBank/DDBJ whole genome shotgun (WGS) entry which is preliminary data.</text>
</comment>
<feature type="compositionally biased region" description="Acidic residues" evidence="1">
    <location>
        <begin position="67"/>
        <end position="77"/>
    </location>
</feature>
<proteinExistence type="predicted"/>
<sequence>MQEMTMTIVYGGCVEPGGMELDEDGYEIECPKCQRTAHRSDWEAVEGGAVNVYWRESCAHCGYRDSNEEDDEFEGDDDRPPYPYELEGGPSYPEWVNEPDEPDDDFPGFWQEVGSKEPAVGPEPMTAISGPAKAEWMTRDDLIALAQGRPLSFS</sequence>
<accession>A0A2S6ZNU5</accession>
<evidence type="ECO:0000256" key="1">
    <source>
        <dbReference type="SAM" id="MobiDB-lite"/>
    </source>
</evidence>
<evidence type="ECO:0000313" key="3">
    <source>
        <dbReference type="Proteomes" id="UP000238049"/>
    </source>
</evidence>
<dbReference type="Proteomes" id="UP000238049">
    <property type="component" value="Unassembled WGS sequence"/>
</dbReference>
<feature type="region of interest" description="Disordered" evidence="1">
    <location>
        <begin position="64"/>
        <end position="126"/>
    </location>
</feature>
<dbReference type="EMBL" id="MDSL01000074">
    <property type="protein sequence ID" value="PPT93859.1"/>
    <property type="molecule type" value="Genomic_DNA"/>
</dbReference>
<reference evidence="2 3" key="1">
    <citation type="submission" date="2016-08" db="EMBL/GenBank/DDBJ databases">
        <title>Evolution of the type three secretion system and type three effector repertoires in Xanthomonas.</title>
        <authorList>
            <person name="Merda D."/>
            <person name="Briand M."/>
            <person name="Bosis E."/>
            <person name="Rousseau C."/>
            <person name="Portier P."/>
            <person name="Jacques M.-A."/>
            <person name="Fischer-Le Saux M."/>
        </authorList>
    </citation>
    <scope>NUCLEOTIDE SEQUENCE [LARGE SCALE GENOMIC DNA]</scope>
    <source>
        <strain evidence="2 3">CFBP 7409</strain>
    </source>
</reference>
<organism evidence="2 3">
    <name type="scientific">Xanthomonas arboricola pv. guizotiae</name>
    <dbReference type="NCBI Taxonomy" id="487867"/>
    <lineage>
        <taxon>Bacteria</taxon>
        <taxon>Pseudomonadati</taxon>
        <taxon>Pseudomonadota</taxon>
        <taxon>Gammaproteobacteria</taxon>
        <taxon>Lysobacterales</taxon>
        <taxon>Lysobacteraceae</taxon>
        <taxon>Xanthomonas</taxon>
    </lineage>
</organism>
<dbReference type="AlphaFoldDB" id="A0A2S6ZNU5"/>
<feature type="compositionally biased region" description="Acidic residues" evidence="1">
    <location>
        <begin position="97"/>
        <end position="106"/>
    </location>
</feature>
<gene>
    <name evidence="2" type="ORF">XarbCFBP7409_20355</name>
</gene>
<name>A0A2S6ZNU5_9XANT</name>